<dbReference type="Pfam" id="PF02321">
    <property type="entry name" value="OEP"/>
    <property type="match status" value="2"/>
</dbReference>
<dbReference type="AlphaFoldDB" id="A0A0B0EJD1"/>
<dbReference type="InterPro" id="IPR051906">
    <property type="entry name" value="TolC-like"/>
</dbReference>
<evidence type="ECO:0000256" key="3">
    <source>
        <dbReference type="ARBA" id="ARBA00022448"/>
    </source>
</evidence>
<keyword evidence="7" id="KW-0998">Cell outer membrane</keyword>
<keyword evidence="4" id="KW-1134">Transmembrane beta strand</keyword>
<evidence type="ECO:0000313" key="8">
    <source>
        <dbReference type="EMBL" id="KHE92694.1"/>
    </source>
</evidence>
<keyword evidence="5" id="KW-0812">Transmembrane</keyword>
<proteinExistence type="inferred from homology"/>
<sequence>MDLKNIKNGLYFFSKLLLTGLFIVATFSGITIAEDRDDILRIRWVIDEALRSNPELNSARLNWDASKERVPQVSALDDPDLGFTYYGEQTQTRVGEVQAGFMASQKIPFFGKLRLRGEIAENEANAIGERYRALERDIVAKAKSAFYELYWVHKSIRINEENRELLQRFVKIAEIKYASGKATQQDVLKAQVELSDIMNELITLEQLKETAIARINTLLNKHPETPLGIPEEVDITEFDVPIAELYKEAKKISPEIETFKYRIERDKAAYKLSKKQYYPDFTLGFNYNLVNDLPSSVMMSPVGESRDSYTGTLSINVPIFQKRKYDAGVREANARLKSSEKAYRNMENKTLFEVKDFHFRTQTAERLVKLYRGSIIPLAEQSLKAAEIGYQAGRVDFLNLIDSQRVLLNFNLAYYRAIADFGTNFSELERVVGVELSKKPQSKKP</sequence>
<dbReference type="Proteomes" id="UP000030652">
    <property type="component" value="Unassembled WGS sequence"/>
</dbReference>
<protein>
    <submittedName>
        <fullName evidence="8">Heavy metal efflux pump protein CzcC</fullName>
    </submittedName>
</protein>
<comment type="subcellular location">
    <subcellularLocation>
        <location evidence="1">Cell outer membrane</location>
    </subcellularLocation>
</comment>
<dbReference type="PANTHER" id="PTHR30026">
    <property type="entry name" value="OUTER MEMBRANE PROTEIN TOLC"/>
    <property type="match status" value="1"/>
</dbReference>
<dbReference type="GO" id="GO:0015562">
    <property type="term" value="F:efflux transmembrane transporter activity"/>
    <property type="evidence" value="ECO:0007669"/>
    <property type="project" value="InterPro"/>
</dbReference>
<dbReference type="GO" id="GO:1990281">
    <property type="term" value="C:efflux pump complex"/>
    <property type="evidence" value="ECO:0007669"/>
    <property type="project" value="TreeGrafter"/>
</dbReference>
<keyword evidence="6" id="KW-0472">Membrane</keyword>
<evidence type="ECO:0000256" key="5">
    <source>
        <dbReference type="ARBA" id="ARBA00022692"/>
    </source>
</evidence>
<evidence type="ECO:0000313" key="9">
    <source>
        <dbReference type="Proteomes" id="UP000030652"/>
    </source>
</evidence>
<accession>A0A0B0EJD1</accession>
<comment type="caution">
    <text evidence="8">The sequence shown here is derived from an EMBL/GenBank/DDBJ whole genome shotgun (WGS) entry which is preliminary data.</text>
</comment>
<comment type="similarity">
    <text evidence="2">Belongs to the outer membrane factor (OMF) (TC 1.B.17) family.</text>
</comment>
<dbReference type="Gene3D" id="1.20.1600.10">
    <property type="entry name" value="Outer membrane efflux proteins (OEP)"/>
    <property type="match status" value="1"/>
</dbReference>
<dbReference type="EMBL" id="JRYO01000102">
    <property type="protein sequence ID" value="KHE92694.1"/>
    <property type="molecule type" value="Genomic_DNA"/>
</dbReference>
<evidence type="ECO:0000256" key="2">
    <source>
        <dbReference type="ARBA" id="ARBA00007613"/>
    </source>
</evidence>
<organism evidence="8 9">
    <name type="scientific">Candidatus Scalindua brodae</name>
    <dbReference type="NCBI Taxonomy" id="237368"/>
    <lineage>
        <taxon>Bacteria</taxon>
        <taxon>Pseudomonadati</taxon>
        <taxon>Planctomycetota</taxon>
        <taxon>Candidatus Brocadiia</taxon>
        <taxon>Candidatus Brocadiales</taxon>
        <taxon>Candidatus Scalinduaceae</taxon>
        <taxon>Candidatus Scalindua</taxon>
    </lineage>
</organism>
<dbReference type="GO" id="GO:0015288">
    <property type="term" value="F:porin activity"/>
    <property type="evidence" value="ECO:0007669"/>
    <property type="project" value="TreeGrafter"/>
</dbReference>
<evidence type="ECO:0000256" key="7">
    <source>
        <dbReference type="ARBA" id="ARBA00023237"/>
    </source>
</evidence>
<evidence type="ECO:0000256" key="6">
    <source>
        <dbReference type="ARBA" id="ARBA00023136"/>
    </source>
</evidence>
<evidence type="ECO:0000256" key="1">
    <source>
        <dbReference type="ARBA" id="ARBA00004442"/>
    </source>
</evidence>
<reference evidence="8 9" key="1">
    <citation type="submission" date="2014-10" db="EMBL/GenBank/DDBJ databases">
        <title>Draft genome of anammox bacterium scalindua brodae, obtained using differential coverage binning of sequence data from two enrichment reactors.</title>
        <authorList>
            <person name="Speth D.R."/>
            <person name="Russ L."/>
            <person name="Kartal B."/>
            <person name="Op den Camp H.J."/>
            <person name="Dutilh B.E."/>
            <person name="Jetten M.S."/>
        </authorList>
    </citation>
    <scope>NUCLEOTIDE SEQUENCE [LARGE SCALE GENOMIC DNA]</scope>
    <source>
        <strain evidence="8">RU1</strain>
    </source>
</reference>
<evidence type="ECO:0000256" key="4">
    <source>
        <dbReference type="ARBA" id="ARBA00022452"/>
    </source>
</evidence>
<keyword evidence="3" id="KW-0813">Transport</keyword>
<name>A0A0B0EJD1_9BACT</name>
<dbReference type="InterPro" id="IPR003423">
    <property type="entry name" value="OMP_efflux"/>
</dbReference>
<gene>
    <name evidence="8" type="primary">czcC_2</name>
    <name evidence="8" type="ORF">SCABRO_01554</name>
</gene>
<dbReference type="GO" id="GO:0009279">
    <property type="term" value="C:cell outer membrane"/>
    <property type="evidence" value="ECO:0007669"/>
    <property type="project" value="UniProtKB-SubCell"/>
</dbReference>
<dbReference type="eggNOG" id="COG1538">
    <property type="taxonomic scope" value="Bacteria"/>
</dbReference>
<dbReference type="PANTHER" id="PTHR30026:SF20">
    <property type="entry name" value="OUTER MEMBRANE PROTEIN TOLC"/>
    <property type="match status" value="1"/>
</dbReference>
<dbReference type="SUPFAM" id="SSF56954">
    <property type="entry name" value="Outer membrane efflux proteins (OEP)"/>
    <property type="match status" value="1"/>
</dbReference>